<dbReference type="InterPro" id="IPR018122">
    <property type="entry name" value="TF_fork_head_CS_1"/>
</dbReference>
<dbReference type="SUPFAM" id="SSF46785">
    <property type="entry name" value="Winged helix' DNA-binding domain"/>
    <property type="match status" value="1"/>
</dbReference>
<dbReference type="OrthoDB" id="5954824at2759"/>
<dbReference type="PROSITE" id="PS50039">
    <property type="entry name" value="FORK_HEAD_3"/>
    <property type="match status" value="1"/>
</dbReference>
<reference evidence="5" key="1">
    <citation type="submission" date="2021-10" db="EMBL/GenBank/DDBJ databases">
        <title>Tropical sea cucumber genome reveals ecological adaptation and Cuvierian tubules defense mechanism.</title>
        <authorList>
            <person name="Chen T."/>
        </authorList>
    </citation>
    <scope>NUCLEOTIDE SEQUENCE</scope>
    <source>
        <strain evidence="5">Nanhai2018</strain>
        <tissue evidence="5">Muscle</tissue>
    </source>
</reference>
<evidence type="ECO:0000259" key="4">
    <source>
        <dbReference type="PROSITE" id="PS50039"/>
    </source>
</evidence>
<dbReference type="SMART" id="SM00339">
    <property type="entry name" value="FH"/>
    <property type="match status" value="1"/>
</dbReference>
<dbReference type="Proteomes" id="UP001152320">
    <property type="component" value="Chromosome 19"/>
</dbReference>
<keyword evidence="1 2" id="KW-0238">DNA-binding</keyword>
<dbReference type="GO" id="GO:0003700">
    <property type="term" value="F:DNA-binding transcription factor activity"/>
    <property type="evidence" value="ECO:0007669"/>
    <property type="project" value="InterPro"/>
</dbReference>
<keyword evidence="2" id="KW-0539">Nucleus</keyword>
<feature type="region of interest" description="Disordered" evidence="3">
    <location>
        <begin position="189"/>
        <end position="210"/>
    </location>
</feature>
<dbReference type="Pfam" id="PF00250">
    <property type="entry name" value="Forkhead"/>
    <property type="match status" value="1"/>
</dbReference>
<dbReference type="AlphaFoldDB" id="A0A9Q1BFJ2"/>
<evidence type="ECO:0000313" key="6">
    <source>
        <dbReference type="Proteomes" id="UP001152320"/>
    </source>
</evidence>
<dbReference type="Gene3D" id="1.10.10.10">
    <property type="entry name" value="Winged helix-like DNA-binding domain superfamily/Winged helix DNA-binding domain"/>
    <property type="match status" value="1"/>
</dbReference>
<dbReference type="EMBL" id="JAIZAY010000019">
    <property type="protein sequence ID" value="KAJ8023284.1"/>
    <property type="molecule type" value="Genomic_DNA"/>
</dbReference>
<dbReference type="InterPro" id="IPR036388">
    <property type="entry name" value="WH-like_DNA-bd_sf"/>
</dbReference>
<evidence type="ECO:0000256" key="2">
    <source>
        <dbReference type="PROSITE-ProRule" id="PRU00089"/>
    </source>
</evidence>
<dbReference type="CDD" id="cd20029">
    <property type="entry name" value="FH_FOXM"/>
    <property type="match status" value="1"/>
</dbReference>
<feature type="compositionally biased region" description="Polar residues" evidence="3">
    <location>
        <begin position="496"/>
        <end position="509"/>
    </location>
</feature>
<dbReference type="PROSITE" id="PS00658">
    <property type="entry name" value="FORK_HEAD_2"/>
    <property type="match status" value="1"/>
</dbReference>
<protein>
    <submittedName>
        <fullName evidence="5">Forkhead box protein M1</fullName>
    </submittedName>
</protein>
<evidence type="ECO:0000256" key="1">
    <source>
        <dbReference type="ARBA" id="ARBA00023125"/>
    </source>
</evidence>
<feature type="region of interest" description="Disordered" evidence="3">
    <location>
        <begin position="456"/>
        <end position="509"/>
    </location>
</feature>
<accession>A0A9Q1BFJ2</accession>
<gene>
    <name evidence="5" type="ORF">HOLleu_35654</name>
</gene>
<dbReference type="GO" id="GO:0043565">
    <property type="term" value="F:sequence-specific DNA binding"/>
    <property type="evidence" value="ECO:0007669"/>
    <property type="project" value="InterPro"/>
</dbReference>
<comment type="subcellular location">
    <subcellularLocation>
        <location evidence="2">Nucleus</location>
    </subcellularLocation>
</comment>
<proteinExistence type="predicted"/>
<dbReference type="InterPro" id="IPR030456">
    <property type="entry name" value="TF_fork_head_CS_2"/>
</dbReference>
<dbReference type="PRINTS" id="PR00053">
    <property type="entry name" value="FORKHEAD"/>
</dbReference>
<dbReference type="GO" id="GO:0005634">
    <property type="term" value="C:nucleus"/>
    <property type="evidence" value="ECO:0007669"/>
    <property type="project" value="UniProtKB-SubCell"/>
</dbReference>
<comment type="caution">
    <text evidence="5">The sequence shown here is derived from an EMBL/GenBank/DDBJ whole genome shotgun (WGS) entry which is preliminary data.</text>
</comment>
<evidence type="ECO:0000313" key="5">
    <source>
        <dbReference type="EMBL" id="KAJ8023284.1"/>
    </source>
</evidence>
<dbReference type="PROSITE" id="PS00657">
    <property type="entry name" value="FORK_HEAD_1"/>
    <property type="match status" value="1"/>
</dbReference>
<feature type="region of interest" description="Disordered" evidence="3">
    <location>
        <begin position="223"/>
        <end position="245"/>
    </location>
</feature>
<dbReference type="PANTHER" id="PTHR46878">
    <property type="entry name" value="FORKHEAD BOX PROTEIN M1"/>
    <property type="match status" value="1"/>
</dbReference>
<name>A0A9Q1BFJ2_HOLLE</name>
<feature type="domain" description="Fork-head" evidence="4">
    <location>
        <begin position="247"/>
        <end position="340"/>
    </location>
</feature>
<feature type="compositionally biased region" description="Polar residues" evidence="3">
    <location>
        <begin position="189"/>
        <end position="199"/>
    </location>
</feature>
<dbReference type="InterPro" id="IPR047516">
    <property type="entry name" value="FH_FOXM1"/>
</dbReference>
<dbReference type="InterPro" id="IPR001766">
    <property type="entry name" value="Fork_head_dom"/>
</dbReference>
<organism evidence="5 6">
    <name type="scientific">Holothuria leucospilota</name>
    <name type="common">Black long sea cucumber</name>
    <name type="synonym">Mertensiothuria leucospilota</name>
    <dbReference type="NCBI Taxonomy" id="206669"/>
    <lineage>
        <taxon>Eukaryota</taxon>
        <taxon>Metazoa</taxon>
        <taxon>Echinodermata</taxon>
        <taxon>Eleutherozoa</taxon>
        <taxon>Echinozoa</taxon>
        <taxon>Holothuroidea</taxon>
        <taxon>Aspidochirotacea</taxon>
        <taxon>Aspidochirotida</taxon>
        <taxon>Holothuriidae</taxon>
        <taxon>Holothuria</taxon>
    </lineage>
</organism>
<keyword evidence="6" id="KW-1185">Reference proteome</keyword>
<dbReference type="InterPro" id="IPR036390">
    <property type="entry name" value="WH_DNA-bd_sf"/>
</dbReference>
<dbReference type="InterPro" id="IPR042839">
    <property type="entry name" value="FOXM1"/>
</dbReference>
<sequence>MSDRNQISQVSFEENERIALSHAIETILGSEDKENGTISQTNLRTSMSSLEYSNIEKTPHSGTLDKSSFRQHCRKLDDRDTTPKKRNEPKRHLNSVNILCRSKRRKLEKMRESGSSSHKERMNRILHSTPNVRQYGPLQPIPDANIHVIDPLGSGDSGVMVKDASGNLHPAEFVPVMVEERNGGFFMSPNNISNVSRTKGSSHESKGQDDSLTNITWLKKMSAPGVSPRVDSGKQNRSQSADPLCERPPYSYSALIQFALISTPVGKMTLKEIYEWIQTNFPFFKTAKLGWKNSIRHNLSLHKIFIREAPDGPGKPAFWTLRPGTVVRLPENRLFVMEGKSGGGCLPGISSSQYSLHGMSGGRACIKQADGTTQMISEHLITAAPKPKPILPRVSQSYAFVSMPLLSSAGLCGLSDDSSNSRKRFQRIAPKQGPMTQRFYFPSTYDSGIDLCSLETPTRKSSHTSKEASAPVEKVRVDPDSVPKCNPIMSTPLKPSKSSNGMEPSSSLMESMGTFTPLKDIDDDLLRAGNLLNITPIKESGMTPIIKGVLSQSSNLELSPVPSGKPRQPSISTPVVVERNEMSFDFEELFSAADSADGIDLGNYSFGNLFSPVSKK</sequence>
<feature type="DNA-binding region" description="Fork-head" evidence="2">
    <location>
        <begin position="247"/>
        <end position="340"/>
    </location>
</feature>
<dbReference type="PANTHER" id="PTHR46878:SF1">
    <property type="entry name" value="FORKHEAD BOX PROTEIN M1"/>
    <property type="match status" value="1"/>
</dbReference>
<evidence type="ECO:0000256" key="3">
    <source>
        <dbReference type="SAM" id="MobiDB-lite"/>
    </source>
</evidence>
<dbReference type="GO" id="GO:0000086">
    <property type="term" value="P:G2/M transition of mitotic cell cycle"/>
    <property type="evidence" value="ECO:0007669"/>
    <property type="project" value="InterPro"/>
</dbReference>